<dbReference type="Proteomes" id="UP000420635">
    <property type="component" value="Unassembled WGS sequence"/>
</dbReference>
<accession>A0A646HLP8</accession>
<evidence type="ECO:0000313" key="1">
    <source>
        <dbReference type="EMBL" id="MQN90527.1"/>
    </source>
</evidence>
<proteinExistence type="predicted"/>
<dbReference type="AlphaFoldDB" id="A0A646HLP8"/>
<evidence type="ECO:0000313" key="2">
    <source>
        <dbReference type="Proteomes" id="UP000420635"/>
    </source>
</evidence>
<dbReference type="SUPFAM" id="SSF103088">
    <property type="entry name" value="OmpA-like"/>
    <property type="match status" value="1"/>
</dbReference>
<organism evidence="1 2">
    <name type="scientific">Segatella copri</name>
    <dbReference type="NCBI Taxonomy" id="165179"/>
    <lineage>
        <taxon>Bacteria</taxon>
        <taxon>Pseudomonadati</taxon>
        <taxon>Bacteroidota</taxon>
        <taxon>Bacteroidia</taxon>
        <taxon>Bacteroidales</taxon>
        <taxon>Prevotellaceae</taxon>
        <taxon>Segatella</taxon>
    </lineage>
</organism>
<dbReference type="Pfam" id="PF00691">
    <property type="entry name" value="OmpA"/>
    <property type="match status" value="1"/>
</dbReference>
<dbReference type="RefSeq" id="WP_153113889.1">
    <property type="nucleotide sequence ID" value="NZ_VZAS01000159.1"/>
</dbReference>
<sequence length="398" mass="44266">MKKLTFLLATFLMASYANAQVVFGENEKKYVKSTSFSSGRQPKKDAKPYLSGQEKFKLSAVGDNWFGSVKAGMSTFTGAPVGCTDFFGHTHPTMLVSFGKWHSRFFGTRLVYQGFTFTNAENKAMNYQNYHGDLMLNLSSFVRSSYNPLPRWDFALYLGAGTIKNTTIHNAPFAVSHGFLCSYRATNRLHVTAEMGGTSTFQRFDGIGKDKHFGDNILHVSLGVTIGIGKQGFDRKSVLEVLGDDGNQTSLLYDASQFPKNDFEGLKSLKERMSKEDNGSGSLASSGIQLDAPILFFFKINTTNLIDKQQLVNIKEIAKAVNENDLRINIYGAADSKTGTPKHNQKLSVRRAKYIAKLLMKAGVDKSKMRGFSRGGINIYKPYTANRHTCVIVYKEQQ</sequence>
<dbReference type="InterPro" id="IPR036737">
    <property type="entry name" value="OmpA-like_sf"/>
</dbReference>
<dbReference type="EMBL" id="VZBQ01000125">
    <property type="protein sequence ID" value="MQN90527.1"/>
    <property type="molecule type" value="Genomic_DNA"/>
</dbReference>
<reference evidence="2" key="1">
    <citation type="submission" date="2019-09" db="EMBL/GenBank/DDBJ databases">
        <title>Distinct polysaccharide growth profiles of human intestinal Prevotella copri isolates.</title>
        <authorList>
            <person name="Fehlner-Peach H."/>
            <person name="Magnabosco C."/>
            <person name="Raghavan V."/>
            <person name="Scher J.U."/>
            <person name="Tett A."/>
            <person name="Cox L.M."/>
            <person name="Gottsegen C."/>
            <person name="Watters A."/>
            <person name="Wiltshire- Gordon J.D."/>
            <person name="Segata N."/>
            <person name="Bonneau R."/>
            <person name="Littman D.R."/>
        </authorList>
    </citation>
    <scope>NUCLEOTIDE SEQUENCE [LARGE SCALE GENOMIC DNA]</scope>
    <source>
        <strain evidence="2">iP54</strain>
    </source>
</reference>
<name>A0A646HLP8_9BACT</name>
<dbReference type="InterPro" id="IPR006665">
    <property type="entry name" value="OmpA-like"/>
</dbReference>
<protein>
    <submittedName>
        <fullName evidence="1">OmpA family protein</fullName>
    </submittedName>
</protein>
<dbReference type="Gene3D" id="3.30.1330.60">
    <property type="entry name" value="OmpA-like domain"/>
    <property type="match status" value="1"/>
</dbReference>
<gene>
    <name evidence="1" type="ORF">F7D59_11895</name>
</gene>
<comment type="caution">
    <text evidence="1">The sequence shown here is derived from an EMBL/GenBank/DDBJ whole genome shotgun (WGS) entry which is preliminary data.</text>
</comment>